<feature type="transmembrane region" description="Helical" evidence="1">
    <location>
        <begin position="106"/>
        <end position="126"/>
    </location>
</feature>
<keyword evidence="1" id="KW-0472">Membrane</keyword>
<feature type="domain" description="Phosphatidic acid phosphatase type 2/haloperoxidase" evidence="2">
    <location>
        <begin position="60"/>
        <end position="174"/>
    </location>
</feature>
<evidence type="ECO:0000313" key="4">
    <source>
        <dbReference type="Proteomes" id="UP000243588"/>
    </source>
</evidence>
<keyword evidence="1" id="KW-0812">Transmembrane</keyword>
<accession>A0A1G8C831</accession>
<feature type="transmembrane region" description="Helical" evidence="1">
    <location>
        <begin position="133"/>
        <end position="153"/>
    </location>
</feature>
<sequence>MLETLVQFDKELMIALNNIGSPTYDPFWLFITKQINWLPFFLLLLYTVYKKVSIKKLGVILLCLACLIAFTDQMTNLVKYTVARPRPCNTEDIKDMLRIVKCSPTLSFFSGHASNSTATMLFLFLILRRYYKYAFLVFIFPLVFSFSRIYLSMHFPGDIFVGMCAGVVFGTLFYQLFKWIEVKYKDKLV</sequence>
<dbReference type="OrthoDB" id="9789113at2"/>
<dbReference type="SUPFAM" id="SSF48317">
    <property type="entry name" value="Acid phosphatase/Vanadium-dependent haloperoxidase"/>
    <property type="match status" value="1"/>
</dbReference>
<dbReference type="Pfam" id="PF01569">
    <property type="entry name" value="PAP2"/>
    <property type="match status" value="1"/>
</dbReference>
<dbReference type="STRING" id="702745.SAMN05421818_103168"/>
<protein>
    <submittedName>
        <fullName evidence="3">Undecaprenyl-diphosphatase</fullName>
    </submittedName>
</protein>
<dbReference type="EMBL" id="FNDQ01000003">
    <property type="protein sequence ID" value="SDH41463.1"/>
    <property type="molecule type" value="Genomic_DNA"/>
</dbReference>
<keyword evidence="4" id="KW-1185">Reference proteome</keyword>
<dbReference type="PANTHER" id="PTHR14969:SF13">
    <property type="entry name" value="AT30094P"/>
    <property type="match status" value="1"/>
</dbReference>
<reference evidence="4" key="1">
    <citation type="submission" date="2016-10" db="EMBL/GenBank/DDBJ databases">
        <authorList>
            <person name="Varghese N."/>
            <person name="Submissions S."/>
        </authorList>
    </citation>
    <scope>NUCLEOTIDE SEQUENCE [LARGE SCALE GENOMIC DNA]</scope>
    <source>
        <strain evidence="4">DSM 23313</strain>
    </source>
</reference>
<proteinExistence type="predicted"/>
<dbReference type="Proteomes" id="UP000243588">
    <property type="component" value="Unassembled WGS sequence"/>
</dbReference>
<dbReference type="InterPro" id="IPR000326">
    <property type="entry name" value="PAP2/HPO"/>
</dbReference>
<evidence type="ECO:0000313" key="3">
    <source>
        <dbReference type="EMBL" id="SDH41463.1"/>
    </source>
</evidence>
<evidence type="ECO:0000256" key="1">
    <source>
        <dbReference type="SAM" id="Phobius"/>
    </source>
</evidence>
<feature type="transmembrane region" description="Helical" evidence="1">
    <location>
        <begin position="159"/>
        <end position="177"/>
    </location>
</feature>
<keyword evidence="1" id="KW-1133">Transmembrane helix</keyword>
<dbReference type="AlphaFoldDB" id="A0A1G8C831"/>
<dbReference type="RefSeq" id="WP_090405852.1">
    <property type="nucleotide sequence ID" value="NZ_CP047050.1"/>
</dbReference>
<feature type="transmembrane region" description="Helical" evidence="1">
    <location>
        <begin position="57"/>
        <end position="75"/>
    </location>
</feature>
<dbReference type="PANTHER" id="PTHR14969">
    <property type="entry name" value="SPHINGOSINE-1-PHOSPHATE PHOSPHOHYDROLASE"/>
    <property type="match status" value="1"/>
</dbReference>
<dbReference type="Gene3D" id="1.20.144.10">
    <property type="entry name" value="Phosphatidic acid phosphatase type 2/haloperoxidase"/>
    <property type="match status" value="1"/>
</dbReference>
<organism evidence="3 4">
    <name type="scientific">Myroides phaeus</name>
    <dbReference type="NCBI Taxonomy" id="702745"/>
    <lineage>
        <taxon>Bacteria</taxon>
        <taxon>Pseudomonadati</taxon>
        <taxon>Bacteroidota</taxon>
        <taxon>Flavobacteriia</taxon>
        <taxon>Flavobacteriales</taxon>
        <taxon>Flavobacteriaceae</taxon>
        <taxon>Myroides</taxon>
    </lineage>
</organism>
<dbReference type="InterPro" id="IPR036938">
    <property type="entry name" value="PAP2/HPO_sf"/>
</dbReference>
<evidence type="ECO:0000259" key="2">
    <source>
        <dbReference type="SMART" id="SM00014"/>
    </source>
</evidence>
<dbReference type="SMART" id="SM00014">
    <property type="entry name" value="acidPPc"/>
    <property type="match status" value="1"/>
</dbReference>
<gene>
    <name evidence="3" type="ORF">SAMN05421818_103168</name>
</gene>
<name>A0A1G8C831_9FLAO</name>
<feature type="transmembrane region" description="Helical" evidence="1">
    <location>
        <begin position="27"/>
        <end position="45"/>
    </location>
</feature>